<name>A0A9P5V914_9FUNG</name>
<dbReference type="Pfam" id="PF00069">
    <property type="entry name" value="Pkinase"/>
    <property type="match status" value="1"/>
</dbReference>
<dbReference type="GO" id="GO:0004674">
    <property type="term" value="F:protein serine/threonine kinase activity"/>
    <property type="evidence" value="ECO:0007669"/>
    <property type="project" value="TreeGrafter"/>
</dbReference>
<dbReference type="Proteomes" id="UP000748756">
    <property type="component" value="Unassembled WGS sequence"/>
</dbReference>
<dbReference type="EMBL" id="JAAAUQ010000752">
    <property type="protein sequence ID" value="KAF9147808.1"/>
    <property type="molecule type" value="Genomic_DNA"/>
</dbReference>
<keyword evidence="3" id="KW-1185">Reference proteome</keyword>
<organism evidence="2 3">
    <name type="scientific">Linnemannia schmuckeri</name>
    <dbReference type="NCBI Taxonomy" id="64567"/>
    <lineage>
        <taxon>Eukaryota</taxon>
        <taxon>Fungi</taxon>
        <taxon>Fungi incertae sedis</taxon>
        <taxon>Mucoromycota</taxon>
        <taxon>Mortierellomycotina</taxon>
        <taxon>Mortierellomycetes</taxon>
        <taxon>Mortierellales</taxon>
        <taxon>Mortierellaceae</taxon>
        <taxon>Linnemannia</taxon>
    </lineage>
</organism>
<dbReference type="PANTHER" id="PTHR44167:SF24">
    <property type="entry name" value="SERINE_THREONINE-PROTEIN KINASE CHK2"/>
    <property type="match status" value="1"/>
</dbReference>
<proteinExistence type="predicted"/>
<evidence type="ECO:0000313" key="3">
    <source>
        <dbReference type="Proteomes" id="UP000748756"/>
    </source>
</evidence>
<evidence type="ECO:0000313" key="2">
    <source>
        <dbReference type="EMBL" id="KAF9147808.1"/>
    </source>
</evidence>
<reference evidence="2" key="1">
    <citation type="journal article" date="2020" name="Fungal Divers.">
        <title>Resolving the Mortierellaceae phylogeny through synthesis of multi-gene phylogenetics and phylogenomics.</title>
        <authorList>
            <person name="Vandepol N."/>
            <person name="Liber J."/>
            <person name="Desiro A."/>
            <person name="Na H."/>
            <person name="Kennedy M."/>
            <person name="Barry K."/>
            <person name="Grigoriev I.V."/>
            <person name="Miller A.N."/>
            <person name="O'Donnell K."/>
            <person name="Stajich J.E."/>
            <person name="Bonito G."/>
        </authorList>
    </citation>
    <scope>NUCLEOTIDE SEQUENCE</scope>
    <source>
        <strain evidence="2">NRRL 6426</strain>
    </source>
</reference>
<dbReference type="GO" id="GO:0005634">
    <property type="term" value="C:nucleus"/>
    <property type="evidence" value="ECO:0007669"/>
    <property type="project" value="TreeGrafter"/>
</dbReference>
<dbReference type="SUPFAM" id="SSF56112">
    <property type="entry name" value="Protein kinase-like (PK-like)"/>
    <property type="match status" value="1"/>
</dbReference>
<sequence>MIMKIFNDENAEIWLQEVQGYEKISKPGHPNILRYCGGFYYCGQWCIVLDLAGMTPRQLKKADRNWMLKHHIQCLARDIFQELNYVHNMGVVNRDSKPENTLLTASWGALVPDLGMSDAVDETELAIGDMGTGEFKAPEIEGSYTISYSSDCMSRRDGWYRWAFGVIDSSLLEVSVTKLGQG</sequence>
<protein>
    <recommendedName>
        <fullName evidence="1">Protein kinase domain-containing protein</fullName>
    </recommendedName>
</protein>
<dbReference type="AlphaFoldDB" id="A0A9P5V914"/>
<feature type="domain" description="Protein kinase" evidence="1">
    <location>
        <begin position="1"/>
        <end position="182"/>
    </location>
</feature>
<accession>A0A9P5V914</accession>
<dbReference type="PANTHER" id="PTHR44167">
    <property type="entry name" value="OVARIAN-SPECIFIC SERINE/THREONINE-PROTEIN KINASE LOK-RELATED"/>
    <property type="match status" value="1"/>
</dbReference>
<dbReference type="InterPro" id="IPR000719">
    <property type="entry name" value="Prot_kinase_dom"/>
</dbReference>
<dbReference type="OrthoDB" id="10252171at2759"/>
<comment type="caution">
    <text evidence="2">The sequence shown here is derived from an EMBL/GenBank/DDBJ whole genome shotgun (WGS) entry which is preliminary data.</text>
</comment>
<dbReference type="PROSITE" id="PS50011">
    <property type="entry name" value="PROTEIN_KINASE_DOM"/>
    <property type="match status" value="1"/>
</dbReference>
<dbReference type="InterPro" id="IPR011009">
    <property type="entry name" value="Kinase-like_dom_sf"/>
</dbReference>
<dbReference type="GO" id="GO:0005524">
    <property type="term" value="F:ATP binding"/>
    <property type="evidence" value="ECO:0007669"/>
    <property type="project" value="InterPro"/>
</dbReference>
<evidence type="ECO:0000259" key="1">
    <source>
        <dbReference type="PROSITE" id="PS50011"/>
    </source>
</evidence>
<dbReference type="GO" id="GO:0044773">
    <property type="term" value="P:mitotic DNA damage checkpoint signaling"/>
    <property type="evidence" value="ECO:0007669"/>
    <property type="project" value="TreeGrafter"/>
</dbReference>
<gene>
    <name evidence="2" type="ORF">BG015_010501</name>
</gene>
<dbReference type="Gene3D" id="1.10.510.10">
    <property type="entry name" value="Transferase(Phosphotransferase) domain 1"/>
    <property type="match status" value="1"/>
</dbReference>